<accession>F4R4G2</accession>
<dbReference type="OrthoDB" id="10344210at2759"/>
<evidence type="ECO:0000256" key="1">
    <source>
        <dbReference type="SAM" id="Phobius"/>
    </source>
</evidence>
<dbReference type="AlphaFoldDB" id="F4R4G2"/>
<proteinExistence type="predicted"/>
<dbReference type="InParanoid" id="F4R4G2"/>
<reference evidence="3" key="1">
    <citation type="journal article" date="2011" name="Proc. Natl. Acad. Sci. U.S.A.">
        <title>Obligate biotrophy features unraveled by the genomic analysis of rust fungi.</title>
        <authorList>
            <person name="Duplessis S."/>
            <person name="Cuomo C.A."/>
            <person name="Lin Y.-C."/>
            <person name="Aerts A."/>
            <person name="Tisserant E."/>
            <person name="Veneault-Fourrey C."/>
            <person name="Joly D.L."/>
            <person name="Hacquard S."/>
            <person name="Amselem J."/>
            <person name="Cantarel B.L."/>
            <person name="Chiu R."/>
            <person name="Coutinho P.M."/>
            <person name="Feau N."/>
            <person name="Field M."/>
            <person name="Frey P."/>
            <person name="Gelhaye E."/>
            <person name="Goldberg J."/>
            <person name="Grabherr M.G."/>
            <person name="Kodira C.D."/>
            <person name="Kohler A."/>
            <person name="Kuees U."/>
            <person name="Lindquist E.A."/>
            <person name="Lucas S.M."/>
            <person name="Mago R."/>
            <person name="Mauceli E."/>
            <person name="Morin E."/>
            <person name="Murat C."/>
            <person name="Pangilinan J.L."/>
            <person name="Park R."/>
            <person name="Pearson M."/>
            <person name="Quesneville H."/>
            <person name="Rouhier N."/>
            <person name="Sakthikumar S."/>
            <person name="Salamov A.A."/>
            <person name="Schmutz J."/>
            <person name="Selles B."/>
            <person name="Shapiro H."/>
            <person name="Tanguay P."/>
            <person name="Tuskan G.A."/>
            <person name="Henrissat B."/>
            <person name="Van de Peer Y."/>
            <person name="Rouze P."/>
            <person name="Ellis J.G."/>
            <person name="Dodds P.N."/>
            <person name="Schein J.E."/>
            <person name="Zhong S."/>
            <person name="Hamelin R.C."/>
            <person name="Grigoriev I.V."/>
            <person name="Szabo L.J."/>
            <person name="Martin F."/>
        </authorList>
    </citation>
    <scope>NUCLEOTIDE SEQUENCE [LARGE SCALE GENOMIC DNA]</scope>
    <source>
        <strain evidence="3">98AG31 / pathotype 3-4-7</strain>
    </source>
</reference>
<dbReference type="VEuPathDB" id="FungiDB:MELLADRAFT_70502"/>
<keyword evidence="1" id="KW-0812">Transmembrane</keyword>
<dbReference type="Proteomes" id="UP000001072">
    <property type="component" value="Unassembled WGS sequence"/>
</dbReference>
<dbReference type="EMBL" id="GL883090">
    <property type="protein sequence ID" value="EGG12804.1"/>
    <property type="molecule type" value="Genomic_DNA"/>
</dbReference>
<protein>
    <submittedName>
        <fullName evidence="2">Uncharacterized protein</fullName>
    </submittedName>
</protein>
<feature type="transmembrane region" description="Helical" evidence="1">
    <location>
        <begin position="98"/>
        <end position="122"/>
    </location>
</feature>
<feature type="transmembrane region" description="Helical" evidence="1">
    <location>
        <begin position="355"/>
        <end position="377"/>
    </location>
</feature>
<evidence type="ECO:0000313" key="3">
    <source>
        <dbReference type="Proteomes" id="UP000001072"/>
    </source>
</evidence>
<sequence length="443" mass="50333">MSKMPLELAVTTGVSVQMMEFIQSLPSDTNVYSALIPFINANAAPRNPRWMSIVLIFFIISHFVSCIFSTMLIIYQLKRGKFWLLQVPKFGFIKPNRILTDGIAIWIYSVVTIIGLSCQLYIDFRHVPVRGKLILSGIGLPIGHYSYSCMVWIYYTRSIRRYYGDNLSSGNPMMPKWIPIFGNLIFVIYAIGTVIILLSMLVHPTIIHTQIVNTTGDVVKGLRSASQAPDAIPYSEINLRDILSPLRAIPPQMDRLGALLKTNIIVANCIFLTLIIAYIGYIVLVHREYKTYVQIQRSLSNQKNQDQHARIDYQAELGILYLESVLAFVMICSHLPVFIWVMIKPSNRNVMLSKATTMVLELTLTLITTLLLPIFTYQRVISSKRLLACKVAENETNMIESEFQEKKSFGKDQIFKIGTFNRISFSKISKTSKDEIEITGHAL</sequence>
<dbReference type="GeneID" id="18931546"/>
<keyword evidence="1" id="KW-0472">Membrane</keyword>
<keyword evidence="1" id="KW-1133">Transmembrane helix</keyword>
<dbReference type="RefSeq" id="XP_007403742.1">
    <property type="nucleotide sequence ID" value="XM_007403680.1"/>
</dbReference>
<dbReference type="KEGG" id="mlr:MELLADRAFT_70502"/>
<feature type="transmembrane region" description="Helical" evidence="1">
    <location>
        <begin position="320"/>
        <end position="343"/>
    </location>
</feature>
<name>F4R4G2_MELLP</name>
<keyword evidence="3" id="KW-1185">Reference proteome</keyword>
<dbReference type="HOGENOM" id="CLU_577562_0_0_1"/>
<gene>
    <name evidence="2" type="ORF">MELLADRAFT_70502</name>
</gene>
<feature type="transmembrane region" description="Helical" evidence="1">
    <location>
        <begin position="134"/>
        <end position="156"/>
    </location>
</feature>
<feature type="transmembrane region" description="Helical" evidence="1">
    <location>
        <begin position="264"/>
        <end position="284"/>
    </location>
</feature>
<evidence type="ECO:0000313" key="2">
    <source>
        <dbReference type="EMBL" id="EGG12804.1"/>
    </source>
</evidence>
<feature type="transmembrane region" description="Helical" evidence="1">
    <location>
        <begin position="50"/>
        <end position="77"/>
    </location>
</feature>
<organism evidence="3">
    <name type="scientific">Melampsora larici-populina (strain 98AG31 / pathotype 3-4-7)</name>
    <name type="common">Poplar leaf rust fungus</name>
    <dbReference type="NCBI Taxonomy" id="747676"/>
    <lineage>
        <taxon>Eukaryota</taxon>
        <taxon>Fungi</taxon>
        <taxon>Dikarya</taxon>
        <taxon>Basidiomycota</taxon>
        <taxon>Pucciniomycotina</taxon>
        <taxon>Pucciniomycetes</taxon>
        <taxon>Pucciniales</taxon>
        <taxon>Melampsoraceae</taxon>
        <taxon>Melampsora</taxon>
    </lineage>
</organism>
<feature type="transmembrane region" description="Helical" evidence="1">
    <location>
        <begin position="177"/>
        <end position="202"/>
    </location>
</feature>